<name>A0ACC2TRP2_9FUNG</name>
<proteinExistence type="predicted"/>
<keyword evidence="2" id="KW-1185">Reference proteome</keyword>
<dbReference type="EMBL" id="QTSX02002202">
    <property type="protein sequence ID" value="KAJ9077363.1"/>
    <property type="molecule type" value="Genomic_DNA"/>
</dbReference>
<dbReference type="Proteomes" id="UP001165960">
    <property type="component" value="Unassembled WGS sequence"/>
</dbReference>
<reference evidence="1" key="1">
    <citation type="submission" date="2022-04" db="EMBL/GenBank/DDBJ databases">
        <title>Genome of the entomopathogenic fungus Entomophthora muscae.</title>
        <authorList>
            <person name="Elya C."/>
            <person name="Lovett B.R."/>
            <person name="Lee E."/>
            <person name="Macias A.M."/>
            <person name="Hajek A.E."/>
            <person name="De Bivort B.L."/>
            <person name="Kasson M.T."/>
            <person name="De Fine Licht H.H."/>
            <person name="Stajich J.E."/>
        </authorList>
    </citation>
    <scope>NUCLEOTIDE SEQUENCE</scope>
    <source>
        <strain evidence="1">Berkeley</strain>
    </source>
</reference>
<sequence length="538" mass="59534">MAQSSAAKVADFPDIKYHDLYVRRVLSIVAIIVTGFVSLWYLTTFVYRAPFPVEQLSQWTSSPSNELIRDVPVSFILHIPSESESLSRQLMASLQGYAFETPRSQLSLNVKPVFYLHPMNSAELESIIAVNATSEVGSFPEFKDGVSDKNLEYHLVVIQKDTVEAKPTVHLDEHSTRPVFYIICPLSMATEDIEKLLKNTVNKILIFFNKESLEDMAVDYSPSYQLTFTVMYETPPSVIPHALGAGLPQLISEQFSPFLTSLSPLSNFEVTSQAQFYSGLAFKPKKMAGYEGLPPWHAIEQRQLPHFINSAEWDLASAVSNSPDLNLIIYVPSPHLTPLHIVDTKGRQIKSNAFAIPQWGGVVIVNPSQGQISVQDIKEALSVHLLHLQELLGLVQAPFDPPQSGLRLSLDRLFLQKTTALMLSATKTLSALQALIITITQMEVGDIIVAYTKASLNALSVASNALALGNLMDALQSSRLAFQNAESGFFHPTMVSQMYFPTDASYALFLPLLLPAILPLTLGFFKSKRRSMATKASN</sequence>
<accession>A0ACC2TRP2</accession>
<comment type="caution">
    <text evidence="1">The sequence shown here is derived from an EMBL/GenBank/DDBJ whole genome shotgun (WGS) entry which is preliminary data.</text>
</comment>
<evidence type="ECO:0000313" key="2">
    <source>
        <dbReference type="Proteomes" id="UP001165960"/>
    </source>
</evidence>
<gene>
    <name evidence="1" type="primary">GPI17_1</name>
    <name evidence="1" type="ORF">DSO57_1017334</name>
</gene>
<protein>
    <submittedName>
        <fullName evidence="1">GPI transamidase component</fullName>
    </submittedName>
</protein>
<organism evidence="1 2">
    <name type="scientific">Entomophthora muscae</name>
    <dbReference type="NCBI Taxonomy" id="34485"/>
    <lineage>
        <taxon>Eukaryota</taxon>
        <taxon>Fungi</taxon>
        <taxon>Fungi incertae sedis</taxon>
        <taxon>Zoopagomycota</taxon>
        <taxon>Entomophthoromycotina</taxon>
        <taxon>Entomophthoromycetes</taxon>
        <taxon>Entomophthorales</taxon>
        <taxon>Entomophthoraceae</taxon>
        <taxon>Entomophthora</taxon>
    </lineage>
</organism>
<evidence type="ECO:0000313" key="1">
    <source>
        <dbReference type="EMBL" id="KAJ9077363.1"/>
    </source>
</evidence>